<dbReference type="PROSITE" id="PS51379">
    <property type="entry name" value="4FE4S_FER_2"/>
    <property type="match status" value="1"/>
</dbReference>
<dbReference type="GO" id="GO:0016491">
    <property type="term" value="F:oxidoreductase activity"/>
    <property type="evidence" value="ECO:0007669"/>
    <property type="project" value="UniProtKB-KW"/>
</dbReference>
<dbReference type="SUPFAM" id="SSF55103">
    <property type="entry name" value="FAD-linked oxidases, C-terminal domain"/>
    <property type="match status" value="1"/>
</dbReference>
<evidence type="ECO:0000256" key="2">
    <source>
        <dbReference type="ARBA" id="ARBA00022630"/>
    </source>
</evidence>
<accession>A0A0F9MS76</accession>
<dbReference type="Pfam" id="PF02913">
    <property type="entry name" value="FAD-oxidase_C"/>
    <property type="match status" value="1"/>
</dbReference>
<dbReference type="InterPro" id="IPR017900">
    <property type="entry name" value="4Fe4S_Fe_S_CS"/>
</dbReference>
<gene>
    <name evidence="7" type="ORF">LCGC14_1349280</name>
</gene>
<evidence type="ECO:0000256" key="1">
    <source>
        <dbReference type="ARBA" id="ARBA00001974"/>
    </source>
</evidence>
<dbReference type="Pfam" id="PF13183">
    <property type="entry name" value="Fer4_8"/>
    <property type="match status" value="1"/>
</dbReference>
<dbReference type="SUPFAM" id="SSF46548">
    <property type="entry name" value="alpha-helical ferredoxin"/>
    <property type="match status" value="1"/>
</dbReference>
<evidence type="ECO:0000259" key="6">
    <source>
        <dbReference type="PROSITE" id="PS51387"/>
    </source>
</evidence>
<evidence type="ECO:0000256" key="4">
    <source>
        <dbReference type="ARBA" id="ARBA00023002"/>
    </source>
</evidence>
<dbReference type="Gene3D" id="1.10.45.10">
    <property type="entry name" value="Vanillyl-alcohol Oxidase, Chain A, domain 4"/>
    <property type="match status" value="1"/>
</dbReference>
<organism evidence="7">
    <name type="scientific">marine sediment metagenome</name>
    <dbReference type="NCBI Taxonomy" id="412755"/>
    <lineage>
        <taxon>unclassified sequences</taxon>
        <taxon>metagenomes</taxon>
        <taxon>ecological metagenomes</taxon>
    </lineage>
</organism>
<dbReference type="PROSITE" id="PS00198">
    <property type="entry name" value="4FE4S_FER_1"/>
    <property type="match status" value="1"/>
</dbReference>
<comment type="cofactor">
    <cofactor evidence="1">
        <name>FAD</name>
        <dbReference type="ChEBI" id="CHEBI:57692"/>
    </cofactor>
</comment>
<dbReference type="Pfam" id="PF01565">
    <property type="entry name" value="FAD_binding_4"/>
    <property type="match status" value="1"/>
</dbReference>
<dbReference type="Gene3D" id="3.30.465.10">
    <property type="match status" value="1"/>
</dbReference>
<dbReference type="InterPro" id="IPR016169">
    <property type="entry name" value="FAD-bd_PCMH_sub2"/>
</dbReference>
<feature type="domain" description="4Fe-4S ferredoxin-type" evidence="5">
    <location>
        <begin position="536"/>
        <end position="567"/>
    </location>
</feature>
<dbReference type="AlphaFoldDB" id="A0A0F9MS76"/>
<dbReference type="InterPro" id="IPR016166">
    <property type="entry name" value="FAD-bd_PCMH"/>
</dbReference>
<evidence type="ECO:0008006" key="8">
    <source>
        <dbReference type="Google" id="ProtNLM"/>
    </source>
</evidence>
<dbReference type="InterPro" id="IPR006094">
    <property type="entry name" value="Oxid_FAD_bind_N"/>
</dbReference>
<keyword evidence="3" id="KW-0274">FAD</keyword>
<dbReference type="PANTHER" id="PTHR42934:SF2">
    <property type="entry name" value="GLYCOLATE OXIDASE SUBUNIT GLCD"/>
    <property type="match status" value="1"/>
</dbReference>
<sequence length="576" mass="64942">MQRKYNKISEEFFEKLKEIVGEKFIFKEYEIRWTYAFGGSIFNKDWIPDLIILPHEKRQISEILHFANKNKIPVIPRGSGTSLSSGPLTPYGGIVLDLNLMNKIIEIDIENNVVEVEPGVICDELNNILRPKGYFFPPDPGSSSVATIGGMVANNAGGIQAFKYGVTKNYVLYLEVVLPDGQILTLGSKVLKSVSSYNLKDLFIGSEGTLGVITKIGLRIRPLPKHRKLGIFIFQDVEDLQDAVMELRRQGIVPNLLEFMDKLLLKAVSEYLKGEFLDIPNGYVLLAETDGDLMKGVDETFALMFDIIIQKNPIYHKIAMNDEERERLILARKANLPALSRIRPNTCVEDCSIQVSDFAKVIKKIEEIPQKIKAKNLLVAIICHMEGNLHPTFLFNENDEDDVKDFEKAIDYLYKEIIMPVGGTITGEHGIGKIKTPYLKLEYSPGVIDLMSRIKKLFDPNMILNPGIGKGDTVYLKKNTRIRTLKNQTGQILEMKCMRCGFCISCPSKIDYMIEAYSPRGRLSILNGLVYGELELNDLINNILHTCSLCGLCQTKCPAGVKTIEIFEKAREIIHK</sequence>
<name>A0A0F9MS76_9ZZZZ</name>
<dbReference type="PANTHER" id="PTHR42934">
    <property type="entry name" value="GLYCOLATE OXIDASE SUBUNIT GLCD"/>
    <property type="match status" value="1"/>
</dbReference>
<keyword evidence="4" id="KW-0560">Oxidoreductase</keyword>
<dbReference type="GO" id="GO:0071949">
    <property type="term" value="F:FAD binding"/>
    <property type="evidence" value="ECO:0007669"/>
    <property type="project" value="InterPro"/>
</dbReference>
<dbReference type="InterPro" id="IPR004113">
    <property type="entry name" value="FAD-bd_oxidored_4_C"/>
</dbReference>
<dbReference type="Gene3D" id="1.10.1060.10">
    <property type="entry name" value="Alpha-helical ferredoxin"/>
    <property type="match status" value="1"/>
</dbReference>
<dbReference type="Gene3D" id="3.30.70.2740">
    <property type="match status" value="1"/>
</dbReference>
<dbReference type="InterPro" id="IPR017896">
    <property type="entry name" value="4Fe4S_Fe-S-bd"/>
</dbReference>
<proteinExistence type="predicted"/>
<feature type="domain" description="FAD-binding PCMH-type" evidence="6">
    <location>
        <begin position="44"/>
        <end position="223"/>
    </location>
</feature>
<dbReference type="InterPro" id="IPR016164">
    <property type="entry name" value="FAD-linked_Oxase-like_C"/>
</dbReference>
<protein>
    <recommendedName>
        <fullName evidence="8">FAD-binding PCMH-type domain-containing protein</fullName>
    </recommendedName>
</protein>
<dbReference type="InterPro" id="IPR051914">
    <property type="entry name" value="FAD-linked_OxidoTrans_Type4"/>
</dbReference>
<evidence type="ECO:0000313" key="7">
    <source>
        <dbReference type="EMBL" id="KKM79500.1"/>
    </source>
</evidence>
<dbReference type="FunFam" id="1.10.45.10:FF:000001">
    <property type="entry name" value="D-lactate dehydrogenase mitochondrial"/>
    <property type="match status" value="1"/>
</dbReference>
<dbReference type="GO" id="GO:0051536">
    <property type="term" value="F:iron-sulfur cluster binding"/>
    <property type="evidence" value="ECO:0007669"/>
    <property type="project" value="InterPro"/>
</dbReference>
<comment type="caution">
    <text evidence="7">The sequence shown here is derived from an EMBL/GenBank/DDBJ whole genome shotgun (WGS) entry which is preliminary data.</text>
</comment>
<evidence type="ECO:0000259" key="5">
    <source>
        <dbReference type="PROSITE" id="PS51379"/>
    </source>
</evidence>
<evidence type="ECO:0000256" key="3">
    <source>
        <dbReference type="ARBA" id="ARBA00022827"/>
    </source>
</evidence>
<dbReference type="InterPro" id="IPR036318">
    <property type="entry name" value="FAD-bd_PCMH-like_sf"/>
</dbReference>
<dbReference type="PROSITE" id="PS51387">
    <property type="entry name" value="FAD_PCMH"/>
    <property type="match status" value="1"/>
</dbReference>
<reference evidence="7" key="1">
    <citation type="journal article" date="2015" name="Nature">
        <title>Complex archaea that bridge the gap between prokaryotes and eukaryotes.</title>
        <authorList>
            <person name="Spang A."/>
            <person name="Saw J.H."/>
            <person name="Jorgensen S.L."/>
            <person name="Zaremba-Niedzwiedzka K."/>
            <person name="Martijn J."/>
            <person name="Lind A.E."/>
            <person name="van Eijk R."/>
            <person name="Schleper C."/>
            <person name="Guy L."/>
            <person name="Ettema T.J."/>
        </authorList>
    </citation>
    <scope>NUCLEOTIDE SEQUENCE</scope>
</reference>
<dbReference type="SUPFAM" id="SSF56176">
    <property type="entry name" value="FAD-binding/transporter-associated domain-like"/>
    <property type="match status" value="1"/>
</dbReference>
<dbReference type="InterPro" id="IPR016171">
    <property type="entry name" value="Vanillyl_alc_oxidase_C-sub2"/>
</dbReference>
<dbReference type="EMBL" id="LAZR01008324">
    <property type="protein sequence ID" value="KKM79500.1"/>
    <property type="molecule type" value="Genomic_DNA"/>
</dbReference>
<keyword evidence="2" id="KW-0285">Flavoprotein</keyword>
<dbReference type="InterPro" id="IPR009051">
    <property type="entry name" value="Helical_ferredxn"/>
</dbReference>